<keyword evidence="2" id="KW-0503">Monooxygenase</keyword>
<dbReference type="EMBL" id="JAMZDX010000003">
    <property type="protein sequence ID" value="MCP2309778.1"/>
    <property type="molecule type" value="Genomic_DNA"/>
</dbReference>
<dbReference type="PRINTS" id="PR00359">
    <property type="entry name" value="BP450"/>
</dbReference>
<comment type="caution">
    <text evidence="3">The sequence shown here is derived from an EMBL/GenBank/DDBJ whole genome shotgun (WGS) entry which is preliminary data.</text>
</comment>
<dbReference type="CDD" id="cd20625">
    <property type="entry name" value="CYP164-like"/>
    <property type="match status" value="1"/>
</dbReference>
<dbReference type="Gene3D" id="1.10.630.10">
    <property type="entry name" value="Cytochrome P450"/>
    <property type="match status" value="1"/>
</dbReference>
<reference evidence="3 4" key="1">
    <citation type="submission" date="2022-06" db="EMBL/GenBank/DDBJ databases">
        <title>Sequencing the genomes of 1000 actinobacteria strains.</title>
        <authorList>
            <person name="Klenk H.-P."/>
        </authorList>
    </citation>
    <scope>NUCLEOTIDE SEQUENCE [LARGE SCALE GENOMIC DNA]</scope>
    <source>
        <strain evidence="3 4">DSM 41656</strain>
    </source>
</reference>
<sequence length="403" mass="44988">MATGTFDPWSAEFVAHPYPAYAELREKEPVVRYEPSDQWLISRYADVSALLRDRRLGRTYTHRFTHEEFGRPAPDPAHEPFHTLNDHGLLDLEAPDHTRIRRLVSKAFTPRMVESLRPTVRRLADELVSGLLADGGGDLIARVAEPLPVAVIAEMLGVPAADRHLLRPWSADITGMFELNPTPEAAARAVRASTEFSDYLRALIRERRAAPGEDLISGLARVADGGEVLSEQEMVSTCVLLLNAGHEATVNTTGNGWWALFRNPGELARLRASVDELLPTAVEELMRYDTPLQMFERWVLEDIEVGGVTIPRGSEVALLFGSANRDPERFPDPDRLDLGRTDNPHITFGAGIHFCLGAPLARMELTESYGALLRRAPRMELLQEPTWRPGYVIRGLEQLLVEV</sequence>
<dbReference type="Proteomes" id="UP001206483">
    <property type="component" value="Unassembled WGS sequence"/>
</dbReference>
<evidence type="ECO:0000313" key="3">
    <source>
        <dbReference type="EMBL" id="MCP2309778.1"/>
    </source>
</evidence>
<dbReference type="SUPFAM" id="SSF48264">
    <property type="entry name" value="Cytochrome P450"/>
    <property type="match status" value="1"/>
</dbReference>
<dbReference type="InterPro" id="IPR001128">
    <property type="entry name" value="Cyt_P450"/>
</dbReference>
<comment type="similarity">
    <text evidence="1 2">Belongs to the cytochrome P450 family.</text>
</comment>
<keyword evidence="4" id="KW-1185">Reference proteome</keyword>
<dbReference type="PANTHER" id="PTHR46696:SF1">
    <property type="entry name" value="CYTOCHROME P450 YJIB-RELATED"/>
    <property type="match status" value="1"/>
</dbReference>
<keyword evidence="2" id="KW-0560">Oxidoreductase</keyword>
<keyword evidence="2" id="KW-0479">Metal-binding</keyword>
<dbReference type="InterPro" id="IPR036396">
    <property type="entry name" value="Cyt_P450_sf"/>
</dbReference>
<dbReference type="PROSITE" id="PS00086">
    <property type="entry name" value="CYTOCHROME_P450"/>
    <property type="match status" value="1"/>
</dbReference>
<keyword evidence="2" id="KW-0349">Heme</keyword>
<dbReference type="PANTHER" id="PTHR46696">
    <property type="entry name" value="P450, PUTATIVE (EUROFUNG)-RELATED"/>
    <property type="match status" value="1"/>
</dbReference>
<dbReference type="InterPro" id="IPR017972">
    <property type="entry name" value="Cyt_P450_CS"/>
</dbReference>
<proteinExistence type="inferred from homology"/>
<gene>
    <name evidence="3" type="ORF">FHR36_002911</name>
</gene>
<dbReference type="Pfam" id="PF00067">
    <property type="entry name" value="p450"/>
    <property type="match status" value="1"/>
</dbReference>
<name>A0ABT1IXY5_9ACTN</name>
<dbReference type="RefSeq" id="WP_253797061.1">
    <property type="nucleotide sequence ID" value="NZ_BAAAUB010000008.1"/>
</dbReference>
<organism evidence="3 4">
    <name type="scientific">Kitasatospora paracochleata</name>
    <dbReference type="NCBI Taxonomy" id="58354"/>
    <lineage>
        <taxon>Bacteria</taxon>
        <taxon>Bacillati</taxon>
        <taxon>Actinomycetota</taxon>
        <taxon>Actinomycetes</taxon>
        <taxon>Kitasatosporales</taxon>
        <taxon>Streptomycetaceae</taxon>
        <taxon>Kitasatospora</taxon>
    </lineage>
</organism>
<keyword evidence="2" id="KW-0408">Iron</keyword>
<protein>
    <submittedName>
        <fullName evidence="3">Cytochrome P450</fullName>
    </submittedName>
</protein>
<evidence type="ECO:0000256" key="1">
    <source>
        <dbReference type="ARBA" id="ARBA00010617"/>
    </source>
</evidence>
<evidence type="ECO:0000256" key="2">
    <source>
        <dbReference type="RuleBase" id="RU000461"/>
    </source>
</evidence>
<dbReference type="InterPro" id="IPR002397">
    <property type="entry name" value="Cyt_P450_B"/>
</dbReference>
<accession>A0ABT1IXY5</accession>
<evidence type="ECO:0000313" key="4">
    <source>
        <dbReference type="Proteomes" id="UP001206483"/>
    </source>
</evidence>